<comment type="caution">
    <text evidence="1">The sequence shown here is derived from an EMBL/GenBank/DDBJ whole genome shotgun (WGS) entry which is preliminary data.</text>
</comment>
<gene>
    <name evidence="1" type="ORF">GTO89_08335</name>
</gene>
<accession>A0A845L8T3</accession>
<dbReference type="EMBL" id="WXEX01000006">
    <property type="protein sequence ID" value="MZP43042.1"/>
    <property type="molecule type" value="Genomic_DNA"/>
</dbReference>
<sequence length="124" mass="13834">MYQEIIESGVEYLPRLIDGLQASAAFFRQGSETKGIEQFTKAFDGLEWIAAVINGLPQLSKGQVLPTDVFESIRRTLAELEEAWSVQDFVTIGDLTEYELVTHLQGLLEWFDGQAKLLGLGPTQ</sequence>
<protein>
    <submittedName>
        <fullName evidence="1">Uncharacterized protein</fullName>
    </submittedName>
</protein>
<dbReference type="OrthoDB" id="1683192at2"/>
<name>A0A845L8T3_HELGE</name>
<evidence type="ECO:0000313" key="1">
    <source>
        <dbReference type="EMBL" id="MZP43042.1"/>
    </source>
</evidence>
<keyword evidence="2" id="KW-1185">Reference proteome</keyword>
<dbReference type="AlphaFoldDB" id="A0A845L8T3"/>
<dbReference type="RefSeq" id="WP_161261617.1">
    <property type="nucleotide sequence ID" value="NZ_JAFBDC010000005.1"/>
</dbReference>
<reference evidence="1 2" key="1">
    <citation type="submission" date="2020-01" db="EMBL/GenBank/DDBJ databases">
        <title>Whole genome sequence of Heliobacterium gestii DSM 11169.</title>
        <authorList>
            <person name="Kyndt J.A."/>
            <person name="Meyer T.E."/>
        </authorList>
    </citation>
    <scope>NUCLEOTIDE SEQUENCE [LARGE SCALE GENOMIC DNA]</scope>
    <source>
        <strain evidence="1 2">DSM 11169</strain>
    </source>
</reference>
<proteinExistence type="predicted"/>
<evidence type="ECO:0000313" key="2">
    <source>
        <dbReference type="Proteomes" id="UP000471031"/>
    </source>
</evidence>
<organism evidence="1 2">
    <name type="scientific">Heliomicrobium gestii</name>
    <name type="common">Heliobacterium gestii</name>
    <dbReference type="NCBI Taxonomy" id="2699"/>
    <lineage>
        <taxon>Bacteria</taxon>
        <taxon>Bacillati</taxon>
        <taxon>Bacillota</taxon>
        <taxon>Clostridia</taxon>
        <taxon>Eubacteriales</taxon>
        <taxon>Heliobacteriaceae</taxon>
        <taxon>Heliomicrobium</taxon>
    </lineage>
</organism>
<dbReference type="Proteomes" id="UP000471031">
    <property type="component" value="Unassembled WGS sequence"/>
</dbReference>